<dbReference type="Pfam" id="PF00226">
    <property type="entry name" value="DnaJ"/>
    <property type="match status" value="1"/>
</dbReference>
<dbReference type="PROSITE" id="PS50076">
    <property type="entry name" value="DNAJ_2"/>
    <property type="match status" value="1"/>
</dbReference>
<evidence type="ECO:0000256" key="7">
    <source>
        <dbReference type="SAM" id="SignalP"/>
    </source>
</evidence>
<comment type="subcellular location">
    <subcellularLocation>
        <location evidence="1">Membrane</location>
        <topology evidence="1">Multi-pass membrane protein</topology>
    </subcellularLocation>
</comment>
<dbReference type="SUPFAM" id="SSF46565">
    <property type="entry name" value="Chaperone J-domain"/>
    <property type="match status" value="1"/>
</dbReference>
<evidence type="ECO:0000313" key="9">
    <source>
        <dbReference type="EMBL" id="CAD8400624.1"/>
    </source>
</evidence>
<accession>A0A7S0BQF1</accession>
<dbReference type="InterPro" id="IPR001623">
    <property type="entry name" value="DnaJ_domain"/>
</dbReference>
<evidence type="ECO:0000256" key="5">
    <source>
        <dbReference type="ARBA" id="ARBA00023186"/>
    </source>
</evidence>
<dbReference type="EMBL" id="HBEK01019505">
    <property type="protein sequence ID" value="CAD8400624.1"/>
    <property type="molecule type" value="Transcribed_RNA"/>
</dbReference>
<dbReference type="GO" id="GO:0005789">
    <property type="term" value="C:endoplasmic reticulum membrane"/>
    <property type="evidence" value="ECO:0007669"/>
    <property type="project" value="TreeGrafter"/>
</dbReference>
<feature type="signal peptide" evidence="7">
    <location>
        <begin position="1"/>
        <end position="22"/>
    </location>
</feature>
<keyword evidence="4 6" id="KW-0472">Membrane</keyword>
<evidence type="ECO:0000256" key="4">
    <source>
        <dbReference type="ARBA" id="ARBA00023136"/>
    </source>
</evidence>
<dbReference type="PANTHER" id="PTHR44176:SF1">
    <property type="entry name" value="DNAJ HOMOLOG SUBFAMILY C MEMBER 25"/>
    <property type="match status" value="1"/>
</dbReference>
<organism evidence="9">
    <name type="scientific">Rhodosorus marinus</name>
    <dbReference type="NCBI Taxonomy" id="101924"/>
    <lineage>
        <taxon>Eukaryota</taxon>
        <taxon>Rhodophyta</taxon>
        <taxon>Stylonematophyceae</taxon>
        <taxon>Stylonematales</taxon>
        <taxon>Stylonemataceae</taxon>
        <taxon>Rhodosorus</taxon>
    </lineage>
</organism>
<evidence type="ECO:0000256" key="1">
    <source>
        <dbReference type="ARBA" id="ARBA00004141"/>
    </source>
</evidence>
<keyword evidence="2 6" id="KW-0812">Transmembrane</keyword>
<dbReference type="Gene3D" id="1.10.287.110">
    <property type="entry name" value="DnaJ domain"/>
    <property type="match status" value="1"/>
</dbReference>
<dbReference type="SMART" id="SM00271">
    <property type="entry name" value="DnaJ"/>
    <property type="match status" value="1"/>
</dbReference>
<dbReference type="InterPro" id="IPR036869">
    <property type="entry name" value="J_dom_sf"/>
</dbReference>
<feature type="chain" id="PRO_5031075148" description="J domain-containing protein" evidence="7">
    <location>
        <begin position="23"/>
        <end position="242"/>
    </location>
</feature>
<dbReference type="GO" id="GO:0006457">
    <property type="term" value="P:protein folding"/>
    <property type="evidence" value="ECO:0007669"/>
    <property type="project" value="InterPro"/>
</dbReference>
<dbReference type="PANTHER" id="PTHR44176">
    <property type="entry name" value="DNAJ HOMOLOG SUBFAMILY C MEMBER 25"/>
    <property type="match status" value="1"/>
</dbReference>
<evidence type="ECO:0000256" key="3">
    <source>
        <dbReference type="ARBA" id="ARBA00022989"/>
    </source>
</evidence>
<dbReference type="InterPro" id="IPR044632">
    <property type="entry name" value="DNAJC25-like"/>
</dbReference>
<dbReference type="PRINTS" id="PR00625">
    <property type="entry name" value="JDOMAIN"/>
</dbReference>
<keyword evidence="3 6" id="KW-1133">Transmembrane helix</keyword>
<keyword evidence="5" id="KW-0143">Chaperone</keyword>
<evidence type="ECO:0000256" key="6">
    <source>
        <dbReference type="SAM" id="Phobius"/>
    </source>
</evidence>
<dbReference type="CDD" id="cd06257">
    <property type="entry name" value="DnaJ"/>
    <property type="match status" value="1"/>
</dbReference>
<proteinExistence type="predicted"/>
<reference evidence="9" key="1">
    <citation type="submission" date="2021-01" db="EMBL/GenBank/DDBJ databases">
        <authorList>
            <person name="Corre E."/>
            <person name="Pelletier E."/>
            <person name="Niang G."/>
            <person name="Scheremetjew M."/>
            <person name="Finn R."/>
            <person name="Kale V."/>
            <person name="Holt S."/>
            <person name="Cochrane G."/>
            <person name="Meng A."/>
            <person name="Brown T."/>
            <person name="Cohen L."/>
        </authorList>
    </citation>
    <scope>NUCLEOTIDE SEQUENCE</scope>
    <source>
        <strain evidence="9">UTEX LB 2760</strain>
    </source>
</reference>
<evidence type="ECO:0000259" key="8">
    <source>
        <dbReference type="PROSITE" id="PS50076"/>
    </source>
</evidence>
<feature type="domain" description="J" evidence="8">
    <location>
        <begin position="35"/>
        <end position="100"/>
    </location>
</feature>
<feature type="transmembrane region" description="Helical" evidence="6">
    <location>
        <begin position="118"/>
        <end position="137"/>
    </location>
</feature>
<keyword evidence="7" id="KW-0732">Signal</keyword>
<protein>
    <recommendedName>
        <fullName evidence="8">J domain-containing protein</fullName>
    </recommendedName>
</protein>
<dbReference type="AlphaFoldDB" id="A0A7S0BQF1"/>
<name>A0A7S0BQF1_9RHOD</name>
<sequence length="242" mass="28184">MLRMRILGFVCLVLVLVLGVVADSYTDTLFCGKENCYQVLGLKRDDAKASQIKKNYRSLSLEWHPDRNKSEEAKKEWLRLSNAYEILSNETKREEYHDFLDHPENWARGGIYAAKSEVGVVVFGLLAVATALHYLNMRLNHNRFVQRIKQSSHFKESVARLVVAEKAADPKQAEKILLEQIEFPKHGKKPQILDLLPFQIIKLPYVIGMACFEQIRWQVRYTWLKKEYTAEDEIIAIRMVMK</sequence>
<gene>
    <name evidence="9" type="ORF">RMAR0315_LOCUS10620</name>
</gene>
<evidence type="ECO:0000256" key="2">
    <source>
        <dbReference type="ARBA" id="ARBA00022692"/>
    </source>
</evidence>